<dbReference type="EMBL" id="EAAA01002069">
    <property type="status" value="NOT_ANNOTATED_CDS"/>
    <property type="molecule type" value="Genomic_DNA"/>
</dbReference>
<evidence type="ECO:0000256" key="7">
    <source>
        <dbReference type="ARBA" id="ARBA00022801"/>
    </source>
</evidence>
<reference evidence="16" key="3">
    <citation type="submission" date="2025-08" db="UniProtKB">
        <authorList>
            <consortium name="Ensembl"/>
        </authorList>
    </citation>
    <scope>IDENTIFICATION</scope>
</reference>
<dbReference type="InParanoid" id="H2Y0C2"/>
<dbReference type="HOGENOM" id="CLU_1854498_0_0_1"/>
<comment type="subcellular location">
    <subcellularLocation>
        <location evidence="1">Secreted</location>
        <location evidence="1">Extracellular space</location>
        <location evidence="1">Extracellular matrix</location>
    </subcellularLocation>
</comment>
<comment type="subunit">
    <text evidence="14">Oligomer of disulfide-linked homodimers.</text>
</comment>
<evidence type="ECO:0000256" key="13">
    <source>
        <dbReference type="ARBA" id="ARBA00023900"/>
    </source>
</evidence>
<dbReference type="GO" id="GO:0046872">
    <property type="term" value="F:metal ion binding"/>
    <property type="evidence" value="ECO:0007669"/>
    <property type="project" value="UniProtKB-KW"/>
</dbReference>
<protein>
    <recommendedName>
        <fullName evidence="13">Reelin</fullName>
    </recommendedName>
</protein>
<evidence type="ECO:0000256" key="15">
    <source>
        <dbReference type="ARBA" id="ARBA00046064"/>
    </source>
</evidence>
<keyword evidence="8" id="KW-0720">Serine protease</keyword>
<dbReference type="GeneTree" id="ENSGT00580000081623"/>
<dbReference type="OMA" id="ENDQWAI"/>
<dbReference type="Gene3D" id="2.60.120.260">
    <property type="entry name" value="Galactose-binding domain-like"/>
    <property type="match status" value="1"/>
</dbReference>
<dbReference type="GO" id="GO:0070325">
    <property type="term" value="F:lipoprotein particle receptor binding"/>
    <property type="evidence" value="ECO:0007669"/>
    <property type="project" value="InterPro"/>
</dbReference>
<evidence type="ECO:0000256" key="11">
    <source>
        <dbReference type="ARBA" id="ARBA00022889"/>
    </source>
</evidence>
<dbReference type="InterPro" id="IPR034968">
    <property type="entry name" value="Reelin"/>
</dbReference>
<evidence type="ECO:0000256" key="1">
    <source>
        <dbReference type="ARBA" id="ARBA00004498"/>
    </source>
</evidence>
<keyword evidence="5" id="KW-0645">Protease</keyword>
<evidence type="ECO:0000256" key="12">
    <source>
        <dbReference type="ARBA" id="ARBA00023773"/>
    </source>
</evidence>
<dbReference type="GO" id="GO:0008236">
    <property type="term" value="F:serine-type peptidase activity"/>
    <property type="evidence" value="ECO:0007669"/>
    <property type="project" value="UniProtKB-KW"/>
</dbReference>
<evidence type="ECO:0000256" key="10">
    <source>
        <dbReference type="ARBA" id="ARBA00022837"/>
    </source>
</evidence>
<sequence length="138" mass="15902">MNLMKKSYVQYVLQIGSLNPSSQCASNHSAPRPHGGAVLLQYSINNGITWDLLREHVPSHYMRGRRVFVRLPTKSRTGHTVLRWWQPTHGGHGRNQWGVDNVEVIMSQVDRHLHNLHLSSILRKFKHTRQPRNNTSSP</sequence>
<dbReference type="GO" id="GO:0001764">
    <property type="term" value="P:neuron migration"/>
    <property type="evidence" value="ECO:0007669"/>
    <property type="project" value="InterPro"/>
</dbReference>
<evidence type="ECO:0000256" key="3">
    <source>
        <dbReference type="ARBA" id="ARBA00022525"/>
    </source>
</evidence>
<comment type="similarity">
    <text evidence="12">Belongs to the reelin family.</text>
</comment>
<keyword evidence="4" id="KW-0272">Extracellular matrix</keyword>
<keyword evidence="17" id="KW-1185">Reference proteome</keyword>
<keyword evidence="9" id="KW-0862">Zinc</keyword>
<evidence type="ECO:0000256" key="4">
    <source>
        <dbReference type="ARBA" id="ARBA00022530"/>
    </source>
</evidence>
<evidence type="ECO:0000256" key="8">
    <source>
        <dbReference type="ARBA" id="ARBA00022825"/>
    </source>
</evidence>
<evidence type="ECO:0000256" key="9">
    <source>
        <dbReference type="ARBA" id="ARBA00022833"/>
    </source>
</evidence>
<dbReference type="GO" id="GO:0007417">
    <property type="term" value="P:central nervous system development"/>
    <property type="evidence" value="ECO:0007669"/>
    <property type="project" value="InterPro"/>
</dbReference>
<reference evidence="17" key="1">
    <citation type="journal article" date="2002" name="Science">
        <title>The draft genome of Ciona intestinalis: insights into chordate and vertebrate origins.</title>
        <authorList>
            <person name="Dehal P."/>
            <person name="Satou Y."/>
            <person name="Campbell R.K."/>
            <person name="Chapman J."/>
            <person name="Degnan B."/>
            <person name="De Tomaso A."/>
            <person name="Davidson B."/>
            <person name="Di Gregorio A."/>
            <person name="Gelpke M."/>
            <person name="Goodstein D.M."/>
            <person name="Harafuji N."/>
            <person name="Hastings K.E."/>
            <person name="Ho I."/>
            <person name="Hotta K."/>
            <person name="Huang W."/>
            <person name="Kawashima T."/>
            <person name="Lemaire P."/>
            <person name="Martinez D."/>
            <person name="Meinertzhagen I.A."/>
            <person name="Necula S."/>
            <person name="Nonaka M."/>
            <person name="Putnam N."/>
            <person name="Rash S."/>
            <person name="Saiga H."/>
            <person name="Satake M."/>
            <person name="Terry A."/>
            <person name="Yamada L."/>
            <person name="Wang H.G."/>
            <person name="Awazu S."/>
            <person name="Azumi K."/>
            <person name="Boore J."/>
            <person name="Branno M."/>
            <person name="Chin-Bow S."/>
            <person name="DeSantis R."/>
            <person name="Doyle S."/>
            <person name="Francino P."/>
            <person name="Keys D.N."/>
            <person name="Haga S."/>
            <person name="Hayashi H."/>
            <person name="Hino K."/>
            <person name="Imai K.S."/>
            <person name="Inaba K."/>
            <person name="Kano S."/>
            <person name="Kobayashi K."/>
            <person name="Kobayashi M."/>
            <person name="Lee B.I."/>
            <person name="Makabe K.W."/>
            <person name="Manohar C."/>
            <person name="Matassi G."/>
            <person name="Medina M."/>
            <person name="Mochizuki Y."/>
            <person name="Mount S."/>
            <person name="Morishita T."/>
            <person name="Miura S."/>
            <person name="Nakayama A."/>
            <person name="Nishizaka S."/>
            <person name="Nomoto H."/>
            <person name="Ohta F."/>
            <person name="Oishi K."/>
            <person name="Rigoutsos I."/>
            <person name="Sano M."/>
            <person name="Sasaki A."/>
            <person name="Sasakura Y."/>
            <person name="Shoguchi E."/>
            <person name="Shin-i T."/>
            <person name="Spagnuolo A."/>
            <person name="Stainier D."/>
            <person name="Suzuki M.M."/>
            <person name="Tassy O."/>
            <person name="Takatori N."/>
            <person name="Tokuoka M."/>
            <person name="Yagi K."/>
            <person name="Yoshizaki F."/>
            <person name="Wada S."/>
            <person name="Zhang C."/>
            <person name="Hyatt P.D."/>
            <person name="Larimer F."/>
            <person name="Detter C."/>
            <person name="Doggett N."/>
            <person name="Glavina T."/>
            <person name="Hawkins T."/>
            <person name="Richardson P."/>
            <person name="Lucas S."/>
            <person name="Kohara Y."/>
            <person name="Levine M."/>
            <person name="Satoh N."/>
            <person name="Rokhsar D.S."/>
        </authorList>
    </citation>
    <scope>NUCLEOTIDE SEQUENCE [LARGE SCALE GENOMIC DNA]</scope>
</reference>
<evidence type="ECO:0000256" key="2">
    <source>
        <dbReference type="ARBA" id="ARBA00022473"/>
    </source>
</evidence>
<organism evidence="16 17">
    <name type="scientific">Ciona intestinalis</name>
    <name type="common">Transparent sea squirt</name>
    <name type="synonym">Ascidia intestinalis</name>
    <dbReference type="NCBI Taxonomy" id="7719"/>
    <lineage>
        <taxon>Eukaryota</taxon>
        <taxon>Metazoa</taxon>
        <taxon>Chordata</taxon>
        <taxon>Tunicata</taxon>
        <taxon>Ascidiacea</taxon>
        <taxon>Phlebobranchia</taxon>
        <taxon>Cionidae</taxon>
        <taxon>Ciona</taxon>
    </lineage>
</organism>
<evidence type="ECO:0000256" key="6">
    <source>
        <dbReference type="ARBA" id="ARBA00022723"/>
    </source>
</evidence>
<dbReference type="InterPro" id="IPR049419">
    <property type="entry name" value="Reelin_subrepeat-B"/>
</dbReference>
<keyword evidence="10" id="KW-0106">Calcium</keyword>
<evidence type="ECO:0000313" key="16">
    <source>
        <dbReference type="Ensembl" id="ENSCINP00000035356.1"/>
    </source>
</evidence>
<reference evidence="16" key="2">
    <citation type="journal article" date="2008" name="Genome Biol.">
        <title>Improved genome assembly and evidence-based global gene model set for the chordate Ciona intestinalis: new insight into intron and operon populations.</title>
        <authorList>
            <person name="Satou Y."/>
            <person name="Mineta K."/>
            <person name="Ogasawara M."/>
            <person name="Sasakura Y."/>
            <person name="Shoguchi E."/>
            <person name="Ueno K."/>
            <person name="Yamada L."/>
            <person name="Matsumoto J."/>
            <person name="Wasserscheid J."/>
            <person name="Dewar K."/>
            <person name="Wiley G.B."/>
            <person name="Macmil S.L."/>
            <person name="Roe B.A."/>
            <person name="Zeller R.W."/>
            <person name="Hastings K.E."/>
            <person name="Lemaire P."/>
            <person name="Lindquist E."/>
            <person name="Endo T."/>
            <person name="Hotta K."/>
            <person name="Inaba K."/>
        </authorList>
    </citation>
    <scope>NUCLEOTIDE SEQUENCE [LARGE SCALE GENOMIC DNA]</scope>
    <source>
        <strain evidence="16">wild type</strain>
    </source>
</reference>
<keyword evidence="6" id="KW-0479">Metal-binding</keyword>
<keyword evidence="7" id="KW-0378">Hydrolase</keyword>
<keyword evidence="11" id="KW-0130">Cell adhesion</keyword>
<dbReference type="GO" id="GO:0007155">
    <property type="term" value="P:cell adhesion"/>
    <property type="evidence" value="ECO:0007669"/>
    <property type="project" value="UniProtKB-KW"/>
</dbReference>
<dbReference type="Ensembl" id="ENSCINT00000032042.1">
    <property type="protein sequence ID" value="ENSCINP00000035356.1"/>
    <property type="gene ID" value="ENSCING00000018997.1"/>
</dbReference>
<name>H2Y0C2_CIOIN</name>
<accession>H2Y0C2</accession>
<dbReference type="Proteomes" id="UP000008144">
    <property type="component" value="Chromosome 5"/>
</dbReference>
<dbReference type="PANTHER" id="PTHR11841:SF1">
    <property type="entry name" value="REELIN"/>
    <property type="match status" value="1"/>
</dbReference>
<keyword evidence="3" id="KW-0964">Secreted</keyword>
<dbReference type="STRING" id="7719.ENSCINP00000035356"/>
<dbReference type="Pfam" id="PF21471">
    <property type="entry name" value="Reelin_subrepeat-B"/>
    <property type="match status" value="1"/>
</dbReference>
<evidence type="ECO:0000256" key="5">
    <source>
        <dbReference type="ARBA" id="ARBA00022670"/>
    </source>
</evidence>
<evidence type="ECO:0000313" key="17">
    <source>
        <dbReference type="Proteomes" id="UP000008144"/>
    </source>
</evidence>
<dbReference type="AlphaFoldDB" id="H2Y0C2"/>
<keyword evidence="2" id="KW-0217">Developmental protein</keyword>
<reference evidence="16" key="4">
    <citation type="submission" date="2025-09" db="UniProtKB">
        <authorList>
            <consortium name="Ensembl"/>
        </authorList>
    </citation>
    <scope>IDENTIFICATION</scope>
</reference>
<comment type="function">
    <text evidence="15">Extracellular matrix serine protease secreted by pioneer neurons that plays a role in layering of neurons in the cerebral cortex and cerebellum by coordinating cell positioning during neurodevelopment. Regulates microtubule function in neurons and neuronal migration. Binding to the extracellular domains of lipoprotein receptors VLDLR and LRP8/APOER2 induces tyrosine phosphorylation of DAB1 and modulation of TAU phosphorylation. Affects migration of sympathetic preganglionic neurons in the spinal cord, where it seems to act as a barrier to neuronal migration. Enzymatic activity is important for the modulation of cell adhesion.</text>
</comment>
<dbReference type="PANTHER" id="PTHR11841">
    <property type="entry name" value="REELIN"/>
    <property type="match status" value="1"/>
</dbReference>
<evidence type="ECO:0000256" key="14">
    <source>
        <dbReference type="ARBA" id="ARBA00044961"/>
    </source>
</evidence>
<dbReference type="GO" id="GO:0006508">
    <property type="term" value="P:proteolysis"/>
    <property type="evidence" value="ECO:0007669"/>
    <property type="project" value="UniProtKB-KW"/>
</dbReference>
<proteinExistence type="inferred from homology"/>